<feature type="binding site" evidence="5">
    <location>
        <position position="95"/>
    </location>
    <ligand>
        <name>FAD</name>
        <dbReference type="ChEBI" id="CHEBI:57692"/>
    </ligand>
</feature>
<dbReference type="Proteomes" id="UP000280346">
    <property type="component" value="Unassembled WGS sequence"/>
</dbReference>
<dbReference type="InterPro" id="IPR036188">
    <property type="entry name" value="FAD/NAD-bd_sf"/>
</dbReference>
<dbReference type="PRINTS" id="PR00469">
    <property type="entry name" value="PNDRDTASEII"/>
</dbReference>
<feature type="binding site" evidence="5">
    <location>
        <position position="337"/>
    </location>
    <ligand>
        <name>FAD</name>
        <dbReference type="ChEBI" id="CHEBI:57692"/>
    </ligand>
</feature>
<comment type="subunit">
    <text evidence="5">Homodimer.</text>
</comment>
<protein>
    <recommendedName>
        <fullName evidence="5">Ferredoxin--NADP reductase</fullName>
        <shortName evidence="5">FNR</shortName>
        <shortName evidence="5">Fd-NADP(+) reductase</shortName>
        <ecNumber evidence="5">1.18.1.2</ecNumber>
    </recommendedName>
</protein>
<dbReference type="PANTHER" id="PTHR48105">
    <property type="entry name" value="THIOREDOXIN REDUCTASE 1-RELATED-RELATED"/>
    <property type="match status" value="1"/>
</dbReference>
<organism evidence="7 8">
    <name type="scientific">Azospirillum doebereinerae</name>
    <dbReference type="NCBI Taxonomy" id="92933"/>
    <lineage>
        <taxon>Bacteria</taxon>
        <taxon>Pseudomonadati</taxon>
        <taxon>Pseudomonadota</taxon>
        <taxon>Alphaproteobacteria</taxon>
        <taxon>Rhodospirillales</taxon>
        <taxon>Azospirillaceae</taxon>
        <taxon>Azospirillum</taxon>
    </lineage>
</organism>
<feature type="binding site" evidence="5">
    <location>
        <position position="296"/>
    </location>
    <ligand>
        <name>FAD</name>
        <dbReference type="ChEBI" id="CHEBI:57692"/>
    </ligand>
</feature>
<keyword evidence="1 5" id="KW-0285">Flavoprotein</keyword>
<evidence type="ECO:0000256" key="4">
    <source>
        <dbReference type="ARBA" id="ARBA00023002"/>
    </source>
</evidence>
<dbReference type="InterPro" id="IPR023753">
    <property type="entry name" value="FAD/NAD-binding_dom"/>
</dbReference>
<reference evidence="7 8" key="1">
    <citation type="submission" date="2018-12" db="EMBL/GenBank/DDBJ databases">
        <authorList>
            <person name="Yang Y."/>
        </authorList>
    </citation>
    <scope>NUCLEOTIDE SEQUENCE [LARGE SCALE GENOMIC DNA]</scope>
    <source>
        <strain evidence="7 8">GSF71</strain>
    </source>
</reference>
<evidence type="ECO:0000256" key="5">
    <source>
        <dbReference type="HAMAP-Rule" id="MF_01685"/>
    </source>
</evidence>
<accession>A0A433JBM4</accession>
<keyword evidence="2 5" id="KW-0274">FAD</keyword>
<dbReference type="OrthoDB" id="9806179at2"/>
<evidence type="ECO:0000256" key="2">
    <source>
        <dbReference type="ARBA" id="ARBA00022827"/>
    </source>
</evidence>
<keyword evidence="4 5" id="KW-0560">Oxidoreductase</keyword>
<gene>
    <name evidence="7" type="ORF">EJ913_09265</name>
</gene>
<dbReference type="InterPro" id="IPR050097">
    <property type="entry name" value="Ferredoxin-NADP_redctase_2"/>
</dbReference>
<comment type="catalytic activity">
    <reaction evidence="5">
        <text>2 reduced [2Fe-2S]-[ferredoxin] + NADP(+) + H(+) = 2 oxidized [2Fe-2S]-[ferredoxin] + NADPH</text>
        <dbReference type="Rhea" id="RHEA:20125"/>
        <dbReference type="Rhea" id="RHEA-COMP:10000"/>
        <dbReference type="Rhea" id="RHEA-COMP:10001"/>
        <dbReference type="ChEBI" id="CHEBI:15378"/>
        <dbReference type="ChEBI" id="CHEBI:33737"/>
        <dbReference type="ChEBI" id="CHEBI:33738"/>
        <dbReference type="ChEBI" id="CHEBI:57783"/>
        <dbReference type="ChEBI" id="CHEBI:58349"/>
        <dbReference type="EC" id="1.18.1.2"/>
    </reaction>
</comment>
<feature type="binding site" evidence="5">
    <location>
        <position position="50"/>
    </location>
    <ligand>
        <name>FAD</name>
        <dbReference type="ChEBI" id="CHEBI:57692"/>
    </ligand>
</feature>
<evidence type="ECO:0000313" key="7">
    <source>
        <dbReference type="EMBL" id="RUQ73831.1"/>
    </source>
</evidence>
<dbReference type="SUPFAM" id="SSF51905">
    <property type="entry name" value="FAD/NAD(P)-binding domain"/>
    <property type="match status" value="1"/>
</dbReference>
<comment type="similarity">
    <text evidence="5">Belongs to the ferredoxin--NADP reductase type 2 family.</text>
</comment>
<keyword evidence="8" id="KW-1185">Reference proteome</keyword>
<name>A0A433JBM4_9PROT</name>
<comment type="caution">
    <text evidence="7">The sequence shown here is derived from an EMBL/GenBank/DDBJ whole genome shotgun (WGS) entry which is preliminary data.</text>
</comment>
<dbReference type="InterPro" id="IPR022890">
    <property type="entry name" value="Fd--NADP_Rdtase_type_2"/>
</dbReference>
<proteinExistence type="inferred from homology"/>
<dbReference type="GO" id="GO:0004324">
    <property type="term" value="F:ferredoxin-NADP+ reductase activity"/>
    <property type="evidence" value="ECO:0007669"/>
    <property type="project" value="UniProtKB-UniRule"/>
</dbReference>
<sequence length="345" mass="36460">MSHTVQSSDAHRTDVVIVGAGPTGLFAVFECGMLKMRCHVVDALDMVGGQCTALYPEKPIYDIPAHPSIEAADLIDKLAEQAAPFAPTYHLNQQVEKLTRTDEGRWLVETNIGTKIDAQAVIVAAGAGAFGPNRPPLERLDEFEGSGVFYMVRRRQDFAGKKVVIAGGGDSAVDWAISLAGLAEKVYVVHRRPKFRAAPESVARLDALVREGSVEMVVPYQLSGLDGADGKLSAVRVATLDGEEKALPADALLAFFGLSMNLGPIADWGLGLERSHVAVSLPGCGTNVPGVFAIGDIATYPGKLKLILCGFAEAAQAAHAIHPMVHPGEALHFEYSTSKGVPGAA</sequence>
<dbReference type="EMBL" id="RZIJ01000005">
    <property type="protein sequence ID" value="RUQ73831.1"/>
    <property type="molecule type" value="Genomic_DNA"/>
</dbReference>
<keyword evidence="3 5" id="KW-0521">NADP</keyword>
<comment type="cofactor">
    <cofactor evidence="5">
        <name>FAD</name>
        <dbReference type="ChEBI" id="CHEBI:57692"/>
    </cofactor>
    <text evidence="5">Binds 1 FAD per subunit.</text>
</comment>
<dbReference type="RefSeq" id="WP_126997014.1">
    <property type="nucleotide sequence ID" value="NZ_CP173190.1"/>
</dbReference>
<feature type="binding site" evidence="5">
    <location>
        <position position="23"/>
    </location>
    <ligand>
        <name>FAD</name>
        <dbReference type="ChEBI" id="CHEBI:57692"/>
    </ligand>
</feature>
<feature type="binding site" evidence="5">
    <location>
        <position position="130"/>
    </location>
    <ligand>
        <name>FAD</name>
        <dbReference type="ChEBI" id="CHEBI:57692"/>
    </ligand>
</feature>
<dbReference type="HAMAP" id="MF_01685">
    <property type="entry name" value="FENR2"/>
    <property type="match status" value="1"/>
</dbReference>
<dbReference type="PRINTS" id="PR00368">
    <property type="entry name" value="FADPNR"/>
</dbReference>
<evidence type="ECO:0000259" key="6">
    <source>
        <dbReference type="Pfam" id="PF07992"/>
    </source>
</evidence>
<dbReference type="EC" id="1.18.1.2" evidence="5"/>
<dbReference type="GO" id="GO:0050661">
    <property type="term" value="F:NADP binding"/>
    <property type="evidence" value="ECO:0007669"/>
    <property type="project" value="UniProtKB-UniRule"/>
</dbReference>
<evidence type="ECO:0000256" key="1">
    <source>
        <dbReference type="ARBA" id="ARBA00022630"/>
    </source>
</evidence>
<evidence type="ECO:0000256" key="3">
    <source>
        <dbReference type="ARBA" id="ARBA00022857"/>
    </source>
</evidence>
<feature type="binding site" evidence="5">
    <location>
        <position position="42"/>
    </location>
    <ligand>
        <name>FAD</name>
        <dbReference type="ChEBI" id="CHEBI:57692"/>
    </ligand>
</feature>
<dbReference type="GO" id="GO:0050660">
    <property type="term" value="F:flavin adenine dinucleotide binding"/>
    <property type="evidence" value="ECO:0007669"/>
    <property type="project" value="UniProtKB-UniRule"/>
</dbReference>
<dbReference type="AlphaFoldDB" id="A0A433JBM4"/>
<evidence type="ECO:0000313" key="8">
    <source>
        <dbReference type="Proteomes" id="UP000280346"/>
    </source>
</evidence>
<dbReference type="Gene3D" id="3.50.50.60">
    <property type="entry name" value="FAD/NAD(P)-binding domain"/>
    <property type="match status" value="2"/>
</dbReference>
<feature type="domain" description="FAD/NAD(P)-binding" evidence="6">
    <location>
        <begin position="14"/>
        <end position="303"/>
    </location>
</feature>
<feature type="binding site" evidence="5">
    <location>
        <position position="55"/>
    </location>
    <ligand>
        <name>FAD</name>
        <dbReference type="ChEBI" id="CHEBI:57692"/>
    </ligand>
</feature>
<dbReference type="Pfam" id="PF07992">
    <property type="entry name" value="Pyr_redox_2"/>
    <property type="match status" value="1"/>
</dbReference>